<dbReference type="EMBL" id="AP022587">
    <property type="protein sequence ID" value="BBY20994.1"/>
    <property type="molecule type" value="Genomic_DNA"/>
</dbReference>
<gene>
    <name evidence="2" type="ORF">MSTO_11990</name>
</gene>
<sequence length="80" mass="9129">MRTVTVVRGQRRRYRGRGHRHQGRGGQYADLTTLFCTADRCPVIVGNTLVYLDEVHLSYEYARQLAPVIGLLADRTLARN</sequence>
<dbReference type="KEGG" id="msto:MSTO_11990"/>
<evidence type="ECO:0000313" key="3">
    <source>
        <dbReference type="Proteomes" id="UP000467130"/>
    </source>
</evidence>
<dbReference type="AlphaFoldDB" id="A0A7I7Q3S0"/>
<name>A0A7I7Q3S0_9MYCO</name>
<dbReference type="Proteomes" id="UP000467130">
    <property type="component" value="Chromosome"/>
</dbReference>
<evidence type="ECO:0000259" key="1">
    <source>
        <dbReference type="Pfam" id="PF19040"/>
    </source>
</evidence>
<dbReference type="InterPro" id="IPR043968">
    <property type="entry name" value="SGNH"/>
</dbReference>
<reference evidence="2 3" key="1">
    <citation type="journal article" date="2019" name="Emerg. Microbes Infect.">
        <title>Comprehensive subspecies identification of 175 nontuberculous mycobacteria species based on 7547 genomic profiles.</title>
        <authorList>
            <person name="Matsumoto Y."/>
            <person name="Kinjo T."/>
            <person name="Motooka D."/>
            <person name="Nabeya D."/>
            <person name="Jung N."/>
            <person name="Uechi K."/>
            <person name="Horii T."/>
            <person name="Iida T."/>
            <person name="Fujita J."/>
            <person name="Nakamura S."/>
        </authorList>
    </citation>
    <scope>NUCLEOTIDE SEQUENCE [LARGE SCALE GENOMIC DNA]</scope>
    <source>
        <strain evidence="2 3">JCM 17783</strain>
    </source>
</reference>
<accession>A0A7I7Q3S0</accession>
<proteinExistence type="predicted"/>
<feature type="domain" description="SGNH" evidence="1">
    <location>
        <begin position="27"/>
        <end position="69"/>
    </location>
</feature>
<protein>
    <recommendedName>
        <fullName evidence="1">SGNH domain-containing protein</fullName>
    </recommendedName>
</protein>
<organism evidence="2 3">
    <name type="scientific">Mycobacterium stomatepiae</name>
    <dbReference type="NCBI Taxonomy" id="470076"/>
    <lineage>
        <taxon>Bacteria</taxon>
        <taxon>Bacillati</taxon>
        <taxon>Actinomycetota</taxon>
        <taxon>Actinomycetes</taxon>
        <taxon>Mycobacteriales</taxon>
        <taxon>Mycobacteriaceae</taxon>
        <taxon>Mycobacterium</taxon>
        <taxon>Mycobacterium simiae complex</taxon>
    </lineage>
</organism>
<evidence type="ECO:0000313" key="2">
    <source>
        <dbReference type="EMBL" id="BBY20994.1"/>
    </source>
</evidence>
<dbReference type="Pfam" id="PF19040">
    <property type="entry name" value="SGNH"/>
    <property type="match status" value="1"/>
</dbReference>
<keyword evidence="3" id="KW-1185">Reference proteome</keyword>